<evidence type="ECO:0000313" key="1">
    <source>
        <dbReference type="EMBL" id="VED36243.1"/>
    </source>
</evidence>
<dbReference type="AlphaFoldDB" id="A0A447XYU4"/>
<dbReference type="Pfam" id="PF05521">
    <property type="entry name" value="Phage_HCP"/>
    <property type="match status" value="1"/>
</dbReference>
<gene>
    <name evidence="1" type="ORF">NCTC9702_03521</name>
</gene>
<dbReference type="NCBIfam" id="TIGR01563">
    <property type="entry name" value="gp16_SPP1"/>
    <property type="match status" value="1"/>
</dbReference>
<accession>A0A447XYU4</accession>
<dbReference type="Proteomes" id="UP000277930">
    <property type="component" value="Chromosome 1"/>
</dbReference>
<evidence type="ECO:0000313" key="2">
    <source>
        <dbReference type="Proteomes" id="UP000277930"/>
    </source>
</evidence>
<reference evidence="1 2" key="1">
    <citation type="submission" date="2018-12" db="EMBL/GenBank/DDBJ databases">
        <authorList>
            <consortium name="Pathogen Informatics"/>
        </authorList>
    </citation>
    <scope>NUCLEOTIDE SEQUENCE [LARGE SCALE GENOMIC DNA]</scope>
    <source>
        <strain evidence="1 2">NCTC9702</strain>
    </source>
</reference>
<dbReference type="InterPro" id="IPR008767">
    <property type="entry name" value="Phage_SPP1_head-tail_adaptor"/>
</dbReference>
<dbReference type="EMBL" id="LR134246">
    <property type="protein sequence ID" value="VED36243.1"/>
    <property type="molecule type" value="Genomic_DNA"/>
</dbReference>
<dbReference type="InterPro" id="IPR038666">
    <property type="entry name" value="SSP1_head-tail_sf"/>
</dbReference>
<organism evidence="1 2">
    <name type="scientific">Escherichia coli</name>
    <dbReference type="NCBI Taxonomy" id="562"/>
    <lineage>
        <taxon>Bacteria</taxon>
        <taxon>Pseudomonadati</taxon>
        <taxon>Pseudomonadota</taxon>
        <taxon>Gammaproteobacteria</taxon>
        <taxon>Enterobacterales</taxon>
        <taxon>Enterobacteriaceae</taxon>
        <taxon>Escherichia</taxon>
    </lineage>
</organism>
<dbReference type="Gene3D" id="2.40.10.270">
    <property type="entry name" value="Bacteriophage SPP1 head-tail adaptor protein"/>
    <property type="match status" value="1"/>
</dbReference>
<sequence length="102" mass="11229">MNIGRLRDRVTIQTLKQTRDITGEILETWVDGHTLWASVNMISSKEAISSGCRTGDWNGKDMDTLQEGHQRHQPDKGQYGAAGGACTEYHRAAAAGCRQDTP</sequence>
<proteinExistence type="predicted"/>
<name>A0A447XYU4_ECOLX</name>
<protein>
    <submittedName>
        <fullName evidence="1">Head-tail adaptor</fullName>
    </submittedName>
</protein>